<feature type="region of interest" description="Disordered" evidence="3">
    <location>
        <begin position="61"/>
        <end position="170"/>
    </location>
</feature>
<protein>
    <submittedName>
        <fullName evidence="6">Deoxynucleotidyltransferase terminal-interacting protein 2</fullName>
    </submittedName>
</protein>
<dbReference type="InParanoid" id="A0A1S3HAI5"/>
<evidence type="ECO:0000256" key="1">
    <source>
        <dbReference type="ARBA" id="ARBA00004604"/>
    </source>
</evidence>
<dbReference type="Proteomes" id="UP000085678">
    <property type="component" value="Unplaced"/>
</dbReference>
<feature type="region of interest" description="Disordered" evidence="3">
    <location>
        <begin position="344"/>
        <end position="364"/>
    </location>
</feature>
<keyword evidence="5" id="KW-1185">Reference proteome</keyword>
<feature type="compositionally biased region" description="Acidic residues" evidence="3">
    <location>
        <begin position="38"/>
        <end position="49"/>
    </location>
</feature>
<organism evidence="5 6">
    <name type="scientific">Lingula anatina</name>
    <name type="common">Brachiopod</name>
    <name type="synonym">Lingula unguis</name>
    <dbReference type="NCBI Taxonomy" id="7574"/>
    <lineage>
        <taxon>Eukaryota</taxon>
        <taxon>Metazoa</taxon>
        <taxon>Spiralia</taxon>
        <taxon>Lophotrochozoa</taxon>
        <taxon>Brachiopoda</taxon>
        <taxon>Linguliformea</taxon>
        <taxon>Lingulata</taxon>
        <taxon>Lingulida</taxon>
        <taxon>Linguloidea</taxon>
        <taxon>Lingulidae</taxon>
        <taxon>Lingula</taxon>
    </lineage>
</organism>
<feature type="compositionally biased region" description="Basic residues" evidence="3">
    <location>
        <begin position="348"/>
        <end position="364"/>
    </location>
</feature>
<dbReference type="GO" id="GO:0003723">
    <property type="term" value="F:RNA binding"/>
    <property type="evidence" value="ECO:0007669"/>
    <property type="project" value="TreeGrafter"/>
</dbReference>
<evidence type="ECO:0000259" key="4">
    <source>
        <dbReference type="Pfam" id="PF08698"/>
    </source>
</evidence>
<dbReference type="PANTHER" id="PTHR21686:SF12">
    <property type="entry name" value="DEOXYNUCLEOTIDYLTRANSFERASE TERMINAL-INTERACTING PROTEIN 2"/>
    <property type="match status" value="1"/>
</dbReference>
<dbReference type="KEGG" id="lak:106152954"/>
<evidence type="ECO:0000313" key="5">
    <source>
        <dbReference type="Proteomes" id="UP000085678"/>
    </source>
</evidence>
<feature type="compositionally biased region" description="Acidic residues" evidence="3">
    <location>
        <begin position="111"/>
        <end position="130"/>
    </location>
</feature>
<sequence>MAITRRQKCAQEKSDKHQEKEAKKEQLVVLSDSSSDGDSSDQDTDSELEDLVQRAYDTIKATATRVSSTKHAKDGEQTDAGLGFIIDTNPGTSTDMSLLTSPEGKSKGINDEEDSSGESNEEDGSSEAEDGNAGGGRKTLPVKRTAKKSKKPRKNSVEKSRKDELELSSSLQCSVSLEDGYLNVNTYHAPKLHNPKVDKMLLKLGNQDEIMKKSIITSDFEKKHNVPSFAESLNQLKKQRRAERDKTKGKKWFDMPATEMTEERKNDLMVLHMRRALDPKRFYKGNDIHALPKFFQMGTVMESPVDFYHDRVPKKSRKKTFVDELLDDAEFRQFNKRKYAEIQEATRKARGPHKHMKRLKKKKK</sequence>
<accession>A0A1S3HAI5</accession>
<feature type="compositionally biased region" description="Basic residues" evidence="3">
    <location>
        <begin position="140"/>
        <end position="154"/>
    </location>
</feature>
<dbReference type="RefSeq" id="XP_013382154.1">
    <property type="nucleotide sequence ID" value="XM_013526700.1"/>
</dbReference>
<dbReference type="AlphaFoldDB" id="A0A1S3HAI5"/>
<name>A0A1S3HAI5_LINAN</name>
<proteinExistence type="predicted"/>
<feature type="compositionally biased region" description="Basic and acidic residues" evidence="3">
    <location>
        <begin position="155"/>
        <end position="165"/>
    </location>
</feature>
<evidence type="ECO:0000256" key="3">
    <source>
        <dbReference type="SAM" id="MobiDB-lite"/>
    </source>
</evidence>
<dbReference type="FunCoup" id="A0A1S3HAI5">
    <property type="interactions" value="722"/>
</dbReference>
<feature type="compositionally biased region" description="Basic and acidic residues" evidence="3">
    <location>
        <begin position="9"/>
        <end position="26"/>
    </location>
</feature>
<keyword evidence="2" id="KW-0539">Nucleus</keyword>
<dbReference type="STRING" id="7574.A0A1S3HAI5"/>
<gene>
    <name evidence="6" type="primary">LOC106152954</name>
</gene>
<feature type="domain" description="Fcf2 pre-rRNA processing C-terminal" evidence="4">
    <location>
        <begin position="245"/>
        <end position="338"/>
    </location>
</feature>
<evidence type="ECO:0000256" key="2">
    <source>
        <dbReference type="ARBA" id="ARBA00023242"/>
    </source>
</evidence>
<dbReference type="GO" id="GO:0006396">
    <property type="term" value="P:RNA processing"/>
    <property type="evidence" value="ECO:0007669"/>
    <property type="project" value="TreeGrafter"/>
</dbReference>
<dbReference type="InterPro" id="IPR039883">
    <property type="entry name" value="Fcf2/DNTTIP2"/>
</dbReference>
<dbReference type="GeneID" id="106152954"/>
<dbReference type="InterPro" id="IPR014810">
    <property type="entry name" value="Fcf2_C"/>
</dbReference>
<feature type="compositionally biased region" description="Polar residues" evidence="3">
    <location>
        <begin position="89"/>
        <end position="100"/>
    </location>
</feature>
<dbReference type="GO" id="GO:0005730">
    <property type="term" value="C:nucleolus"/>
    <property type="evidence" value="ECO:0007669"/>
    <property type="project" value="UniProtKB-SubCell"/>
</dbReference>
<dbReference type="Pfam" id="PF08698">
    <property type="entry name" value="Fcf2"/>
    <property type="match status" value="1"/>
</dbReference>
<dbReference type="PANTHER" id="PTHR21686">
    <property type="entry name" value="DEOXYNUCLEOTIDYLTRANSFERASE TERMINAL-INTERACTING PROTEIN 2"/>
    <property type="match status" value="1"/>
</dbReference>
<dbReference type="OrthoDB" id="427886at2759"/>
<reference evidence="6" key="1">
    <citation type="submission" date="2025-08" db="UniProtKB">
        <authorList>
            <consortium name="RefSeq"/>
        </authorList>
    </citation>
    <scope>IDENTIFICATION</scope>
    <source>
        <tissue evidence="6">Gonads</tissue>
    </source>
</reference>
<evidence type="ECO:0000313" key="6">
    <source>
        <dbReference type="RefSeq" id="XP_013382154.1"/>
    </source>
</evidence>
<feature type="region of interest" description="Disordered" evidence="3">
    <location>
        <begin position="1"/>
        <end position="49"/>
    </location>
</feature>
<comment type="subcellular location">
    <subcellularLocation>
        <location evidence="1">Nucleus</location>
        <location evidence="1">Nucleolus</location>
    </subcellularLocation>
</comment>